<evidence type="ECO:0000313" key="8">
    <source>
        <dbReference type="EMBL" id="RKP57572.1"/>
    </source>
</evidence>
<dbReference type="PANTHER" id="PTHR30532:SF1">
    <property type="entry name" value="IRON(3+)-HYDROXAMATE-BINDING PROTEIN FHUD"/>
    <property type="match status" value="1"/>
</dbReference>
<dbReference type="GO" id="GO:0030288">
    <property type="term" value="C:outer membrane-bounded periplasmic space"/>
    <property type="evidence" value="ECO:0007669"/>
    <property type="project" value="TreeGrafter"/>
</dbReference>
<dbReference type="AlphaFoldDB" id="A0A494Y658"/>
<evidence type="ECO:0000256" key="5">
    <source>
        <dbReference type="ARBA" id="ARBA00022729"/>
    </source>
</evidence>
<reference evidence="8 9" key="1">
    <citation type="submission" date="2018-10" db="EMBL/GenBank/DDBJ databases">
        <title>Robbsia sp. DHC34, isolated from soil.</title>
        <authorList>
            <person name="Gao Z.-H."/>
            <person name="Qiu L.-H."/>
        </authorList>
    </citation>
    <scope>NUCLEOTIDE SEQUENCE [LARGE SCALE GENOMIC DNA]</scope>
    <source>
        <strain evidence="8 9">DHC34</strain>
    </source>
</reference>
<feature type="compositionally biased region" description="Basic and acidic residues" evidence="6">
    <location>
        <begin position="18"/>
        <end position="27"/>
    </location>
</feature>
<dbReference type="PANTHER" id="PTHR30532">
    <property type="entry name" value="IRON III DICITRATE-BINDING PERIPLASMIC PROTEIN"/>
    <property type="match status" value="1"/>
</dbReference>
<organism evidence="8 9">
    <name type="scientific">Pararobbsia silviterrae</name>
    <dbReference type="NCBI Taxonomy" id="1792498"/>
    <lineage>
        <taxon>Bacteria</taxon>
        <taxon>Pseudomonadati</taxon>
        <taxon>Pseudomonadota</taxon>
        <taxon>Betaproteobacteria</taxon>
        <taxon>Burkholderiales</taxon>
        <taxon>Burkholderiaceae</taxon>
        <taxon>Pararobbsia</taxon>
    </lineage>
</organism>
<dbReference type="PROSITE" id="PS50983">
    <property type="entry name" value="FE_B12_PBP"/>
    <property type="match status" value="1"/>
</dbReference>
<feature type="region of interest" description="Disordered" evidence="6">
    <location>
        <begin position="1"/>
        <end position="46"/>
    </location>
</feature>
<dbReference type="Pfam" id="PF01497">
    <property type="entry name" value="Peripla_BP_2"/>
    <property type="match status" value="1"/>
</dbReference>
<comment type="similarity">
    <text evidence="2">Belongs to the bacterial solute-binding protein 8 family.</text>
</comment>
<dbReference type="InterPro" id="IPR051313">
    <property type="entry name" value="Bact_iron-sidero_bind"/>
</dbReference>
<dbReference type="GO" id="GO:1901678">
    <property type="term" value="P:iron coordination entity transport"/>
    <property type="evidence" value="ECO:0007669"/>
    <property type="project" value="UniProtKB-ARBA"/>
</dbReference>
<protein>
    <submittedName>
        <fullName evidence="8">Iron-siderophore ABC transporter substrate-binding protein</fullName>
    </submittedName>
</protein>
<name>A0A494Y658_9BURK</name>
<dbReference type="EMBL" id="RBZU01000002">
    <property type="protein sequence ID" value="RKP57572.1"/>
    <property type="molecule type" value="Genomic_DNA"/>
</dbReference>
<feature type="domain" description="Fe/B12 periplasmic-binding" evidence="7">
    <location>
        <begin position="113"/>
        <end position="382"/>
    </location>
</feature>
<evidence type="ECO:0000256" key="6">
    <source>
        <dbReference type="SAM" id="MobiDB-lite"/>
    </source>
</evidence>
<proteinExistence type="inferred from homology"/>
<keyword evidence="4" id="KW-0408">Iron</keyword>
<keyword evidence="5" id="KW-0732">Signal</keyword>
<dbReference type="PRINTS" id="PR01715">
    <property type="entry name" value="FERRIBNDNGPP"/>
</dbReference>
<dbReference type="SUPFAM" id="SSF53807">
    <property type="entry name" value="Helical backbone' metal receptor"/>
    <property type="match status" value="1"/>
</dbReference>
<evidence type="ECO:0000259" key="7">
    <source>
        <dbReference type="PROSITE" id="PS50983"/>
    </source>
</evidence>
<gene>
    <name evidence="8" type="ORF">D7S86_06345</name>
</gene>
<keyword evidence="3" id="KW-0813">Transport</keyword>
<keyword evidence="9" id="KW-1185">Reference proteome</keyword>
<keyword evidence="4" id="KW-0410">Iron transport</keyword>
<keyword evidence="4" id="KW-0406">Ion transport</keyword>
<dbReference type="InterPro" id="IPR002491">
    <property type="entry name" value="ABC_transptr_periplasmic_BD"/>
</dbReference>
<evidence type="ECO:0000256" key="3">
    <source>
        <dbReference type="ARBA" id="ARBA00022448"/>
    </source>
</evidence>
<comment type="subcellular location">
    <subcellularLocation>
        <location evidence="1">Cell envelope</location>
    </subcellularLocation>
</comment>
<dbReference type="Gene3D" id="3.40.50.1980">
    <property type="entry name" value="Nitrogenase molybdenum iron protein domain"/>
    <property type="match status" value="2"/>
</dbReference>
<accession>A0A494Y658</accession>
<evidence type="ECO:0000256" key="2">
    <source>
        <dbReference type="ARBA" id="ARBA00008814"/>
    </source>
</evidence>
<evidence type="ECO:0000313" key="9">
    <source>
        <dbReference type="Proteomes" id="UP000270342"/>
    </source>
</evidence>
<evidence type="ECO:0000256" key="1">
    <source>
        <dbReference type="ARBA" id="ARBA00004196"/>
    </source>
</evidence>
<evidence type="ECO:0000256" key="4">
    <source>
        <dbReference type="ARBA" id="ARBA00022496"/>
    </source>
</evidence>
<dbReference type="Proteomes" id="UP000270342">
    <property type="component" value="Unassembled WGS sequence"/>
</dbReference>
<comment type="caution">
    <text evidence="8">The sequence shown here is derived from an EMBL/GenBank/DDBJ whole genome shotgun (WGS) entry which is preliminary data.</text>
</comment>
<sequence>MDRDAQRQQSARSPVHRLVPERSDVHVGRRPPRARGGQVSVVSPNGPASARRRALLSAIGAACVCAPARSALAAAASASASASAADRTIADAATPIASDAHRDAGANTGAAPRIICLDWRLTELLVSLGVTPVGSANPDGFRAQFPASPLPRSVVDVGLIFQPNLELMRALAPSLILATPAHASLMASLERVATVRVIGSPGSGKPYADACADLRALGALLGRPTQAQRAIDATDAALDAWRDRIAASPRAAQRPVLVARIVDPLGCRLYGSTSLYGDVLARIGVRNAWHADVNGAGFATVSVDALADLQDAILAYFAPLPVTVSRAMSQSPLWRMLPVMRPGRQVALPSAPPNGGIASAAAFAASLSTALLALAADRPSDARGP</sequence>